<keyword evidence="5 7" id="KW-1133">Transmembrane helix</keyword>
<dbReference type="Pfam" id="PF00005">
    <property type="entry name" value="ABC_tran"/>
    <property type="match status" value="1"/>
</dbReference>
<feature type="domain" description="ABC transmembrane type-1" evidence="9">
    <location>
        <begin position="26"/>
        <end position="301"/>
    </location>
</feature>
<dbReference type="PANTHER" id="PTHR43394:SF1">
    <property type="entry name" value="ATP-BINDING CASSETTE SUB-FAMILY B MEMBER 10, MITOCHONDRIAL"/>
    <property type="match status" value="1"/>
</dbReference>
<keyword evidence="4 10" id="KW-0067">ATP-binding</keyword>
<dbReference type="NCBIfam" id="TIGR01194">
    <property type="entry name" value="cyc_pep_trnsptr"/>
    <property type="match status" value="1"/>
</dbReference>
<dbReference type="InterPro" id="IPR003439">
    <property type="entry name" value="ABC_transporter-like_ATP-bd"/>
</dbReference>
<feature type="transmembrane region" description="Helical" evidence="7">
    <location>
        <begin position="63"/>
        <end position="88"/>
    </location>
</feature>
<dbReference type="PROSITE" id="PS50929">
    <property type="entry name" value="ABC_TM1F"/>
    <property type="match status" value="1"/>
</dbReference>
<dbReference type="Gene3D" id="3.40.50.300">
    <property type="entry name" value="P-loop containing nucleotide triphosphate hydrolases"/>
    <property type="match status" value="1"/>
</dbReference>
<dbReference type="GO" id="GO:0016887">
    <property type="term" value="F:ATP hydrolysis activity"/>
    <property type="evidence" value="ECO:0007669"/>
    <property type="project" value="InterPro"/>
</dbReference>
<keyword evidence="2 7" id="KW-0812">Transmembrane</keyword>
<reference evidence="10 11" key="1">
    <citation type="submission" date="2006-02" db="EMBL/GenBank/DDBJ databases">
        <authorList>
            <person name="Pinhassi J."/>
            <person name="Pedros-Alio C."/>
            <person name="Ferriera S."/>
            <person name="Johnson J."/>
            <person name="Kravitz S."/>
            <person name="Halpern A."/>
            <person name="Remington K."/>
            <person name="Beeson K."/>
            <person name="Tran B."/>
            <person name="Rogers Y.-H."/>
            <person name="Friedman R."/>
            <person name="Venter J.C."/>
        </authorList>
    </citation>
    <scope>NUCLEOTIDE SEQUENCE [LARGE SCALE GENOMIC DNA]</scope>
    <source>
        <strain evidence="10 11">MED297</strain>
    </source>
</reference>
<dbReference type="GO" id="GO:1904680">
    <property type="term" value="F:peptide transmembrane transporter activity"/>
    <property type="evidence" value="ECO:0007669"/>
    <property type="project" value="InterPro"/>
</dbReference>
<comment type="subcellular location">
    <subcellularLocation>
        <location evidence="1">Cell membrane</location>
        <topology evidence="1">Multi-pass membrane protein</topology>
    </subcellularLocation>
</comment>
<dbReference type="GO" id="GO:0005886">
    <property type="term" value="C:plasma membrane"/>
    <property type="evidence" value="ECO:0007669"/>
    <property type="project" value="UniProtKB-SubCell"/>
</dbReference>
<evidence type="ECO:0000259" key="9">
    <source>
        <dbReference type="PROSITE" id="PS50929"/>
    </source>
</evidence>
<evidence type="ECO:0000313" key="10">
    <source>
        <dbReference type="EMBL" id="EAR07627.1"/>
    </source>
</evidence>
<dbReference type="Proteomes" id="UP000005953">
    <property type="component" value="Unassembled WGS sequence"/>
</dbReference>
<evidence type="ECO:0000256" key="2">
    <source>
        <dbReference type="ARBA" id="ARBA00022692"/>
    </source>
</evidence>
<dbReference type="HOGENOM" id="CLU_023671_1_0_6"/>
<dbReference type="InterPro" id="IPR003593">
    <property type="entry name" value="AAA+_ATPase"/>
</dbReference>
<proteinExistence type="predicted"/>
<dbReference type="Pfam" id="PF00664">
    <property type="entry name" value="ABC_membrane"/>
    <property type="match status" value="1"/>
</dbReference>
<evidence type="ECO:0000256" key="3">
    <source>
        <dbReference type="ARBA" id="ARBA00022741"/>
    </source>
</evidence>
<dbReference type="AlphaFoldDB" id="A4BJQ2"/>
<feature type="transmembrane region" description="Helical" evidence="7">
    <location>
        <begin position="160"/>
        <end position="180"/>
    </location>
</feature>
<dbReference type="PROSITE" id="PS50893">
    <property type="entry name" value="ABC_TRANSPORTER_2"/>
    <property type="match status" value="1"/>
</dbReference>
<feature type="transmembrane region" description="Helical" evidence="7">
    <location>
        <begin position="133"/>
        <end position="154"/>
    </location>
</feature>
<organism evidence="10 11">
    <name type="scientific">Reinekea blandensis MED297</name>
    <dbReference type="NCBI Taxonomy" id="314283"/>
    <lineage>
        <taxon>Bacteria</taxon>
        <taxon>Pseudomonadati</taxon>
        <taxon>Pseudomonadota</taxon>
        <taxon>Gammaproteobacteria</taxon>
        <taxon>Oceanospirillales</taxon>
        <taxon>Saccharospirillaceae</taxon>
        <taxon>Reinekea</taxon>
    </lineage>
</organism>
<feature type="domain" description="ABC transporter" evidence="8">
    <location>
        <begin position="332"/>
        <end position="550"/>
    </location>
</feature>
<comment type="caution">
    <text evidence="10">The sequence shown here is derived from an EMBL/GenBank/DDBJ whole genome shotgun (WGS) entry which is preliminary data.</text>
</comment>
<dbReference type="InterPro" id="IPR011527">
    <property type="entry name" value="ABC1_TM_dom"/>
</dbReference>
<evidence type="ECO:0000256" key="1">
    <source>
        <dbReference type="ARBA" id="ARBA00004651"/>
    </source>
</evidence>
<dbReference type="SUPFAM" id="SSF90123">
    <property type="entry name" value="ABC transporter transmembrane region"/>
    <property type="match status" value="1"/>
</dbReference>
<keyword evidence="11" id="KW-1185">Reference proteome</keyword>
<keyword evidence="3" id="KW-0547">Nucleotide-binding</keyword>
<dbReference type="PANTHER" id="PTHR43394">
    <property type="entry name" value="ATP-DEPENDENT PERMEASE MDL1, MITOCHONDRIAL"/>
    <property type="match status" value="1"/>
</dbReference>
<dbReference type="InterPro" id="IPR027417">
    <property type="entry name" value="P-loop_NTPase"/>
</dbReference>
<evidence type="ECO:0000256" key="4">
    <source>
        <dbReference type="ARBA" id="ARBA00022840"/>
    </source>
</evidence>
<dbReference type="GO" id="GO:0005524">
    <property type="term" value="F:ATP binding"/>
    <property type="evidence" value="ECO:0007669"/>
    <property type="project" value="UniProtKB-KW"/>
</dbReference>
<evidence type="ECO:0000313" key="11">
    <source>
        <dbReference type="Proteomes" id="UP000005953"/>
    </source>
</evidence>
<evidence type="ECO:0000259" key="8">
    <source>
        <dbReference type="PROSITE" id="PS50893"/>
    </source>
</evidence>
<dbReference type="Gene3D" id="1.20.1560.10">
    <property type="entry name" value="ABC transporter type 1, transmembrane domain"/>
    <property type="match status" value="1"/>
</dbReference>
<dbReference type="EMBL" id="AAOE01000036">
    <property type="protein sequence ID" value="EAR07627.1"/>
    <property type="molecule type" value="Genomic_DNA"/>
</dbReference>
<dbReference type="SUPFAM" id="SSF52540">
    <property type="entry name" value="P-loop containing nucleoside triphosphate hydrolases"/>
    <property type="match status" value="1"/>
</dbReference>
<name>A4BJQ2_9GAMM</name>
<dbReference type="GO" id="GO:0015421">
    <property type="term" value="F:ABC-type oligopeptide transporter activity"/>
    <property type="evidence" value="ECO:0007669"/>
    <property type="project" value="TreeGrafter"/>
</dbReference>
<dbReference type="InterPro" id="IPR039421">
    <property type="entry name" value="Type_1_exporter"/>
</dbReference>
<feature type="transmembrane region" description="Helical" evidence="7">
    <location>
        <begin position="24"/>
        <end position="43"/>
    </location>
</feature>
<accession>A4BJQ2</accession>
<dbReference type="InterPro" id="IPR005898">
    <property type="entry name" value="Cyc_pep_transpt_SyrD/YojI"/>
</dbReference>
<gene>
    <name evidence="10" type="ORF">MED297_17497</name>
</gene>
<evidence type="ECO:0000256" key="6">
    <source>
        <dbReference type="ARBA" id="ARBA00023136"/>
    </source>
</evidence>
<protein>
    <submittedName>
        <fullName evidence="10">Putative ABC transporter ATP-binding protein</fullName>
    </submittedName>
</protein>
<evidence type="ECO:0000256" key="5">
    <source>
        <dbReference type="ARBA" id="ARBA00022989"/>
    </source>
</evidence>
<dbReference type="SMART" id="SM00382">
    <property type="entry name" value="AAA"/>
    <property type="match status" value="1"/>
</dbReference>
<dbReference type="STRING" id="314283.MED297_17497"/>
<evidence type="ECO:0000256" key="7">
    <source>
        <dbReference type="SAM" id="Phobius"/>
    </source>
</evidence>
<dbReference type="InterPro" id="IPR036640">
    <property type="entry name" value="ABC1_TM_sf"/>
</dbReference>
<keyword evidence="6 7" id="KW-0472">Membrane</keyword>
<sequence>MAGLSSFEGGLLALLLALYRENRVFVCLGTLLVMLSAGSNILTLNFINETIASQGVFLRQHTLLIVGVLMGAFAFGAGAQMMMTQLGFRVIHQMRGRLLRQVLNTDYESLMTEGNEKVYAAITKDIASLQAGFTLISYVLYAFTLIVAGVAYMFWMQPVLASVVVSLLALTTAITHRLLFRFNRNLREERDLEDDLFQGYNQILSGHKELLLNEPRGDSLWRQVMNGPAHQAMRLRITADRYLITNIHMMTTVVLFQILLVFWLVYRFELGSLALASSFALTLMFIRQPINMFLNNIGQVMIARVALKKLQSLQLAEVHREPLEPPLVWQSLVLDEVYYRYPNDRSGFELGPISLTIRQGELVFLVGHNGAGKTTLLRLILGLLSPTKGSIKVDGRTLQPEQLRRYRHGYSAVLADFHLFGEAAVQEVDETTLSYWLDRLALSSKVTLNDGVFSTVSLSTGQRKRLAMVSAIAEGRKIMVLDEWAADQDPSFRELFYRELLPELKALGYTLLVVSHDDRYYDVADRLISMEQGHLEVSRSEFAGSGVGDFK</sequence>
<feature type="transmembrane region" description="Helical" evidence="7">
    <location>
        <begin position="243"/>
        <end position="264"/>
    </location>
</feature>